<dbReference type="GeneID" id="9947357"/>
<gene>
    <name evidence="2" type="ORF">LOAG_09915</name>
</gene>
<dbReference type="AlphaFoldDB" id="A0A1S0TSG6"/>
<organism evidence="2">
    <name type="scientific">Loa loa</name>
    <name type="common">Eye worm</name>
    <name type="synonym">Filaria loa</name>
    <dbReference type="NCBI Taxonomy" id="7209"/>
    <lineage>
        <taxon>Eukaryota</taxon>
        <taxon>Metazoa</taxon>
        <taxon>Ecdysozoa</taxon>
        <taxon>Nematoda</taxon>
        <taxon>Chromadorea</taxon>
        <taxon>Rhabditida</taxon>
        <taxon>Spirurina</taxon>
        <taxon>Spiruromorpha</taxon>
        <taxon>Filarioidea</taxon>
        <taxon>Onchocercidae</taxon>
        <taxon>Loa</taxon>
    </lineage>
</organism>
<feature type="chain" id="PRO_5010312868" evidence="1">
    <location>
        <begin position="27"/>
        <end position="102"/>
    </location>
</feature>
<feature type="signal peptide" evidence="1">
    <location>
        <begin position="1"/>
        <end position="26"/>
    </location>
</feature>
<dbReference type="EMBL" id="JH712485">
    <property type="protein sequence ID" value="EFO18579.1"/>
    <property type="molecule type" value="Genomic_DNA"/>
</dbReference>
<keyword evidence="1" id="KW-0732">Signal</keyword>
<proteinExistence type="predicted"/>
<dbReference type="KEGG" id="loa:LOAG_09915"/>
<reference evidence="2" key="1">
    <citation type="submission" date="2012-04" db="EMBL/GenBank/DDBJ databases">
        <title>The Genome Sequence of Loa loa.</title>
        <authorList>
            <consortium name="The Broad Institute Genome Sequencing Platform"/>
            <consortium name="Broad Institute Genome Sequencing Center for Infectious Disease"/>
            <person name="Nutman T.B."/>
            <person name="Fink D.L."/>
            <person name="Russ C."/>
            <person name="Young S."/>
            <person name="Zeng Q."/>
            <person name="Gargeya S."/>
            <person name="Alvarado L."/>
            <person name="Berlin A."/>
            <person name="Chapman S.B."/>
            <person name="Chen Z."/>
            <person name="Freedman E."/>
            <person name="Gellesch M."/>
            <person name="Goldberg J."/>
            <person name="Griggs A."/>
            <person name="Gujja S."/>
            <person name="Heilman E.R."/>
            <person name="Heiman D."/>
            <person name="Howarth C."/>
            <person name="Mehta T."/>
            <person name="Neiman D."/>
            <person name="Pearson M."/>
            <person name="Roberts A."/>
            <person name="Saif S."/>
            <person name="Shea T."/>
            <person name="Shenoy N."/>
            <person name="Sisk P."/>
            <person name="Stolte C."/>
            <person name="Sykes S."/>
            <person name="White J."/>
            <person name="Yandava C."/>
            <person name="Haas B."/>
            <person name="Henn M.R."/>
            <person name="Nusbaum C."/>
            <person name="Birren B."/>
        </authorList>
    </citation>
    <scope>NUCLEOTIDE SEQUENCE [LARGE SCALE GENOMIC DNA]</scope>
</reference>
<evidence type="ECO:0000313" key="2">
    <source>
        <dbReference type="EMBL" id="EFO18579.1"/>
    </source>
</evidence>
<dbReference type="CTD" id="9947357"/>
<dbReference type="RefSeq" id="XP_003145490.1">
    <property type="nucleotide sequence ID" value="XM_003145442.1"/>
</dbReference>
<dbReference type="InParanoid" id="A0A1S0TSG6"/>
<protein>
    <submittedName>
        <fullName evidence="2">Uncharacterized protein</fullName>
    </submittedName>
</protein>
<accession>A0A1S0TSG6</accession>
<name>A0A1S0TSG6_LOALO</name>
<evidence type="ECO:0000256" key="1">
    <source>
        <dbReference type="SAM" id="SignalP"/>
    </source>
</evidence>
<sequence length="102" mass="11702">MCSNLAIKNSSLLFCTSLLRLNSVWSRTFRETLQSFAKGICETKRSKLTVLKFVNRTEYQSQIVQAFGTAVIFGKLTLQKNERVVIRLKMTKNGYRHIGRAL</sequence>